<dbReference type="AlphaFoldDB" id="A0A0P1ARW7"/>
<evidence type="ECO:0000313" key="1">
    <source>
        <dbReference type="EMBL" id="CEG43677.1"/>
    </source>
</evidence>
<dbReference type="RefSeq" id="XP_024580046.1">
    <property type="nucleotide sequence ID" value="XM_024729695.2"/>
</dbReference>
<protein>
    <submittedName>
        <fullName evidence="1">Uncharacterized protein</fullName>
    </submittedName>
</protein>
<evidence type="ECO:0000313" key="2">
    <source>
        <dbReference type="Proteomes" id="UP000054928"/>
    </source>
</evidence>
<proteinExistence type="predicted"/>
<dbReference type="EMBL" id="CCYD01000810">
    <property type="protein sequence ID" value="CEG43677.1"/>
    <property type="molecule type" value="Genomic_DNA"/>
</dbReference>
<reference evidence="2" key="1">
    <citation type="submission" date="2014-09" db="EMBL/GenBank/DDBJ databases">
        <authorList>
            <person name="Sharma Rahul"/>
            <person name="Thines Marco"/>
        </authorList>
    </citation>
    <scope>NUCLEOTIDE SEQUENCE [LARGE SCALE GENOMIC DNA]</scope>
</reference>
<organism evidence="1 2">
    <name type="scientific">Plasmopara halstedii</name>
    <name type="common">Downy mildew of sunflower</name>
    <dbReference type="NCBI Taxonomy" id="4781"/>
    <lineage>
        <taxon>Eukaryota</taxon>
        <taxon>Sar</taxon>
        <taxon>Stramenopiles</taxon>
        <taxon>Oomycota</taxon>
        <taxon>Peronosporomycetes</taxon>
        <taxon>Peronosporales</taxon>
        <taxon>Peronosporaceae</taxon>
        <taxon>Plasmopara</taxon>
    </lineage>
</organism>
<sequence length="74" mass="8446">MFIDRYGFAFSEGATVRCSDKNSSEVAKKPIRAQNATAYRVCGRDKTFSKHLFKLDIILSKSGLKKKRKFLIDI</sequence>
<name>A0A0P1ARW7_PLAHL</name>
<keyword evidence="2" id="KW-1185">Reference proteome</keyword>
<dbReference type="GeneID" id="36409787"/>
<accession>A0A0P1ARW7</accession>
<dbReference type="Proteomes" id="UP000054928">
    <property type="component" value="Unassembled WGS sequence"/>
</dbReference>